<evidence type="ECO:0000259" key="3">
    <source>
        <dbReference type="Pfam" id="PF00127"/>
    </source>
</evidence>
<dbReference type="InterPro" id="IPR000923">
    <property type="entry name" value="BlueCu_1"/>
</dbReference>
<dbReference type="InterPro" id="IPR008972">
    <property type="entry name" value="Cupredoxin"/>
</dbReference>
<evidence type="ECO:0000313" key="4">
    <source>
        <dbReference type="EMBL" id="VAW34152.1"/>
    </source>
</evidence>
<dbReference type="EMBL" id="UOEU01000515">
    <property type="protein sequence ID" value="VAW34152.1"/>
    <property type="molecule type" value="Genomic_DNA"/>
</dbReference>
<dbReference type="AlphaFoldDB" id="A0A3B0V5V5"/>
<dbReference type="GO" id="GO:0005507">
    <property type="term" value="F:copper ion binding"/>
    <property type="evidence" value="ECO:0007669"/>
    <property type="project" value="InterPro"/>
</dbReference>
<reference evidence="4" key="1">
    <citation type="submission" date="2018-06" db="EMBL/GenBank/DDBJ databases">
        <authorList>
            <person name="Zhirakovskaya E."/>
        </authorList>
    </citation>
    <scope>NUCLEOTIDE SEQUENCE</scope>
</reference>
<dbReference type="PANTHER" id="PTHR36507:SF1">
    <property type="entry name" value="BLL1555 PROTEIN"/>
    <property type="match status" value="1"/>
</dbReference>
<dbReference type="PANTHER" id="PTHR36507">
    <property type="entry name" value="BLL1555 PROTEIN"/>
    <property type="match status" value="1"/>
</dbReference>
<dbReference type="GO" id="GO:0009055">
    <property type="term" value="F:electron transfer activity"/>
    <property type="evidence" value="ECO:0007669"/>
    <property type="project" value="InterPro"/>
</dbReference>
<keyword evidence="1" id="KW-0479">Metal-binding</keyword>
<organism evidence="4">
    <name type="scientific">hydrothermal vent metagenome</name>
    <dbReference type="NCBI Taxonomy" id="652676"/>
    <lineage>
        <taxon>unclassified sequences</taxon>
        <taxon>metagenomes</taxon>
        <taxon>ecological metagenomes</taxon>
    </lineage>
</organism>
<accession>A0A3B0V5V5</accession>
<dbReference type="Pfam" id="PF00127">
    <property type="entry name" value="Copper-bind"/>
    <property type="match status" value="1"/>
</dbReference>
<feature type="non-terminal residue" evidence="4">
    <location>
        <position position="1"/>
    </location>
</feature>
<keyword evidence="2" id="KW-0186">Copper</keyword>
<protein>
    <recommendedName>
        <fullName evidence="3">Blue (type 1) copper domain-containing protein</fullName>
    </recommendedName>
</protein>
<dbReference type="SUPFAM" id="SSF49503">
    <property type="entry name" value="Cupredoxins"/>
    <property type="match status" value="1"/>
</dbReference>
<dbReference type="InterPro" id="IPR052721">
    <property type="entry name" value="ET_Amicyanin"/>
</dbReference>
<gene>
    <name evidence="4" type="ORF">MNBD_CHLOROFLEXI01-2119</name>
</gene>
<proteinExistence type="predicted"/>
<evidence type="ECO:0000256" key="2">
    <source>
        <dbReference type="ARBA" id="ARBA00023008"/>
    </source>
</evidence>
<evidence type="ECO:0000256" key="1">
    <source>
        <dbReference type="ARBA" id="ARBA00022723"/>
    </source>
</evidence>
<dbReference type="Gene3D" id="2.60.40.420">
    <property type="entry name" value="Cupredoxins - blue copper proteins"/>
    <property type="match status" value="1"/>
</dbReference>
<sequence>PAEATAVPVEAEPAPERFGILRFRDSATTPAGSFQLLLEGIAPAPAGTNYVLWLVDDSFNTLNLGAFEVTDGNVQFAGDIDQNLLAVYSSAFISVEPEGVSDGEIGPVAFNGLIPAGSLLHIRHVVTAFPANPINNAFLIGAQGQMQTAVEHTGLLQDELTNDNIREAQRHAEHVVNILDGESGSNFGDLDGDTVPQNPGDGVGVNGYLEGAKQHTNLATDAEDVTAEIELHAEHVLISSDNALGWIDAAIIQALRVIASDSAAEAQPAAEELARLLDAAMNGVDANGDGNVAPIQGEGGIQTAYVHGQNMGSFEFFTADGFSANAVPVAPVEEAAPATEEVIVATEEPPAADAAATIDMANFAYVSNDVTVSVGTAVTWINKDGGPRHSATASDGSFDTSLFDAGEQVTITFDTPGTYVYYCTLHGSPDGSGMAATITVTE</sequence>
<name>A0A3B0V5V5_9ZZZZ</name>
<feature type="domain" description="Blue (type 1) copper" evidence="3">
    <location>
        <begin position="355"/>
        <end position="440"/>
    </location>
</feature>